<sequence>MSLKKDWLAKFQCVITGDDVTNGKPDPEIFEKAARALGSEPGPHCIVFEDAPAGVIAGKAAGGMKCVGLRNHFTDDSKYLDAKVDVLLDSVTEFIPEKFGLPPYTD</sequence>
<dbReference type="InterPro" id="IPR006439">
    <property type="entry name" value="HAD-SF_hydro_IA"/>
</dbReference>
<dbReference type="AlphaFoldDB" id="A0A7S0WRT1"/>
<dbReference type="Pfam" id="PF00702">
    <property type="entry name" value="Hydrolase"/>
    <property type="match status" value="1"/>
</dbReference>
<gene>
    <name evidence="1" type="ORF">POBO1169_LOCUS15057</name>
</gene>
<dbReference type="NCBIfam" id="TIGR01509">
    <property type="entry name" value="HAD-SF-IA-v3"/>
    <property type="match status" value="1"/>
</dbReference>
<protein>
    <recommendedName>
        <fullName evidence="2">Riboflavin kinase</fullName>
    </recommendedName>
</protein>
<dbReference type="PANTHER" id="PTHR18901:SF38">
    <property type="entry name" value="PSEUDOURIDINE-5'-PHOSPHATASE"/>
    <property type="match status" value="1"/>
</dbReference>
<dbReference type="PANTHER" id="PTHR18901">
    <property type="entry name" value="2-DEOXYGLUCOSE-6-PHOSPHATE PHOSPHATASE 2"/>
    <property type="match status" value="1"/>
</dbReference>
<dbReference type="InterPro" id="IPR036412">
    <property type="entry name" value="HAD-like_sf"/>
</dbReference>
<name>A0A7S0WRT1_9CHLO</name>
<organism evidence="1">
    <name type="scientific">Pyramimonas obovata</name>
    <dbReference type="NCBI Taxonomy" id="1411642"/>
    <lineage>
        <taxon>Eukaryota</taxon>
        <taxon>Viridiplantae</taxon>
        <taxon>Chlorophyta</taxon>
        <taxon>Pyramimonadophyceae</taxon>
        <taxon>Pyramimonadales</taxon>
        <taxon>Pyramimonadaceae</taxon>
        <taxon>Pyramimonas</taxon>
        <taxon>Pyramimonas incertae sedis</taxon>
    </lineage>
</organism>
<dbReference type="Gene3D" id="3.40.50.1000">
    <property type="entry name" value="HAD superfamily/HAD-like"/>
    <property type="match status" value="1"/>
</dbReference>
<dbReference type="CDD" id="cd07505">
    <property type="entry name" value="HAD_BPGM-like"/>
    <property type="match status" value="1"/>
</dbReference>
<dbReference type="GO" id="GO:0016791">
    <property type="term" value="F:phosphatase activity"/>
    <property type="evidence" value="ECO:0007669"/>
    <property type="project" value="TreeGrafter"/>
</dbReference>
<evidence type="ECO:0008006" key="2">
    <source>
        <dbReference type="Google" id="ProtNLM"/>
    </source>
</evidence>
<dbReference type="InterPro" id="IPR023214">
    <property type="entry name" value="HAD_sf"/>
</dbReference>
<accession>A0A7S0WRT1</accession>
<reference evidence="1" key="1">
    <citation type="submission" date="2021-01" db="EMBL/GenBank/DDBJ databases">
        <authorList>
            <person name="Corre E."/>
            <person name="Pelletier E."/>
            <person name="Niang G."/>
            <person name="Scheremetjew M."/>
            <person name="Finn R."/>
            <person name="Kale V."/>
            <person name="Holt S."/>
            <person name="Cochrane G."/>
            <person name="Meng A."/>
            <person name="Brown T."/>
            <person name="Cohen L."/>
        </authorList>
    </citation>
    <scope>NUCLEOTIDE SEQUENCE</scope>
    <source>
        <strain evidence="1">CCMP722</strain>
    </source>
</reference>
<dbReference type="EMBL" id="HBFA01029836">
    <property type="protein sequence ID" value="CAD8680513.1"/>
    <property type="molecule type" value="Transcribed_RNA"/>
</dbReference>
<evidence type="ECO:0000313" key="1">
    <source>
        <dbReference type="EMBL" id="CAD8680513.1"/>
    </source>
</evidence>
<proteinExistence type="predicted"/>
<dbReference type="SUPFAM" id="SSF56784">
    <property type="entry name" value="HAD-like"/>
    <property type="match status" value="1"/>
</dbReference>